<feature type="compositionally biased region" description="Polar residues" evidence="1">
    <location>
        <begin position="1"/>
        <end position="14"/>
    </location>
</feature>
<feature type="region of interest" description="Disordered" evidence="1">
    <location>
        <begin position="216"/>
        <end position="282"/>
    </location>
</feature>
<evidence type="ECO:0000313" key="2">
    <source>
        <dbReference type="EMBL" id="KAG5459917.1"/>
    </source>
</evidence>
<feature type="region of interest" description="Disordered" evidence="1">
    <location>
        <begin position="166"/>
        <end position="197"/>
    </location>
</feature>
<organism evidence="2 3">
    <name type="scientific">Olpidium bornovanus</name>
    <dbReference type="NCBI Taxonomy" id="278681"/>
    <lineage>
        <taxon>Eukaryota</taxon>
        <taxon>Fungi</taxon>
        <taxon>Fungi incertae sedis</taxon>
        <taxon>Olpidiomycota</taxon>
        <taxon>Olpidiomycotina</taxon>
        <taxon>Olpidiomycetes</taxon>
        <taxon>Olpidiales</taxon>
        <taxon>Olpidiaceae</taxon>
        <taxon>Olpidium</taxon>
    </lineage>
</organism>
<gene>
    <name evidence="2" type="ORF">BJ554DRAFT_8103</name>
</gene>
<dbReference type="EMBL" id="JAEFCI010006072">
    <property type="protein sequence ID" value="KAG5459917.1"/>
    <property type="molecule type" value="Genomic_DNA"/>
</dbReference>
<feature type="compositionally biased region" description="Low complexity" evidence="1">
    <location>
        <begin position="93"/>
        <end position="102"/>
    </location>
</feature>
<sequence>AFPTRGSSKITRNVGNAAARARRGERRSRRGKGGRRSQVAGAGEPEAAPNVSEPPEACRNFARLAVGRVGGNHSVGWAGPGLAPFVPVQSRPSATAAAAAATEPRERQQRPEQRGLQRDDANATPALDALISGELAALLAAGSSPPAPPVPATVSPSQLLLAPKAERMPSKVGSEVPRCSGLPPAQKAQKRQRLQLPQQQQKVRWFVLLRGHDVGAEGGADLGLPGPARTDKPAKLRKERNGDAGNRCEPAGTRSAPSAEDLPNAGRKKSRQHPAGSGSNREIALLPIAVSGAEDANSVAAQAGPPPAVGAMTIPVVDQATGAKRMAPEAGTDDKQRSQPSLSYVGKRTMHEILEQVDPNERMEDDLEEVSAELR</sequence>
<dbReference type="AlphaFoldDB" id="A0A8H7ZVH3"/>
<feature type="compositionally biased region" description="Basic and acidic residues" evidence="1">
    <location>
        <begin position="229"/>
        <end position="242"/>
    </location>
</feature>
<feature type="compositionally biased region" description="Basic residues" evidence="1">
    <location>
        <begin position="20"/>
        <end position="35"/>
    </location>
</feature>
<feature type="region of interest" description="Disordered" evidence="1">
    <location>
        <begin position="93"/>
        <end position="122"/>
    </location>
</feature>
<feature type="non-terminal residue" evidence="2">
    <location>
        <position position="1"/>
    </location>
</feature>
<feature type="region of interest" description="Disordered" evidence="1">
    <location>
        <begin position="1"/>
        <end position="54"/>
    </location>
</feature>
<protein>
    <submittedName>
        <fullName evidence="2">Uncharacterized protein</fullName>
    </submittedName>
</protein>
<feature type="compositionally biased region" description="Basic and acidic residues" evidence="1">
    <location>
        <begin position="349"/>
        <end position="362"/>
    </location>
</feature>
<feature type="compositionally biased region" description="Acidic residues" evidence="1">
    <location>
        <begin position="363"/>
        <end position="375"/>
    </location>
</feature>
<name>A0A8H7ZVH3_9FUNG</name>
<dbReference type="Proteomes" id="UP000673691">
    <property type="component" value="Unassembled WGS sequence"/>
</dbReference>
<evidence type="ECO:0000313" key="3">
    <source>
        <dbReference type="Proteomes" id="UP000673691"/>
    </source>
</evidence>
<proteinExistence type="predicted"/>
<comment type="caution">
    <text evidence="2">The sequence shown here is derived from an EMBL/GenBank/DDBJ whole genome shotgun (WGS) entry which is preliminary data.</text>
</comment>
<accession>A0A8H7ZVH3</accession>
<keyword evidence="3" id="KW-1185">Reference proteome</keyword>
<feature type="region of interest" description="Disordered" evidence="1">
    <location>
        <begin position="322"/>
        <end position="375"/>
    </location>
</feature>
<evidence type="ECO:0000256" key="1">
    <source>
        <dbReference type="SAM" id="MobiDB-lite"/>
    </source>
</evidence>
<feature type="compositionally biased region" description="Basic and acidic residues" evidence="1">
    <location>
        <begin position="103"/>
        <end position="121"/>
    </location>
</feature>
<reference evidence="2 3" key="1">
    <citation type="journal article" name="Sci. Rep.">
        <title>Genome-scale phylogenetic analyses confirm Olpidium as the closest living zoosporic fungus to the non-flagellated, terrestrial fungi.</title>
        <authorList>
            <person name="Chang Y."/>
            <person name="Rochon D."/>
            <person name="Sekimoto S."/>
            <person name="Wang Y."/>
            <person name="Chovatia M."/>
            <person name="Sandor L."/>
            <person name="Salamov A."/>
            <person name="Grigoriev I.V."/>
            <person name="Stajich J.E."/>
            <person name="Spatafora J.W."/>
        </authorList>
    </citation>
    <scope>NUCLEOTIDE SEQUENCE [LARGE SCALE GENOMIC DNA]</scope>
    <source>
        <strain evidence="2">S191</strain>
    </source>
</reference>